<evidence type="ECO:0000256" key="1">
    <source>
        <dbReference type="ARBA" id="ARBA00001974"/>
    </source>
</evidence>
<evidence type="ECO:0000256" key="13">
    <source>
        <dbReference type="RuleBase" id="RU362049"/>
    </source>
</evidence>
<evidence type="ECO:0000313" key="16">
    <source>
        <dbReference type="EMBL" id="MFC6149138.1"/>
    </source>
</evidence>
<comment type="cofactor">
    <cofactor evidence="1 13">
        <name>FAD</name>
        <dbReference type="ChEBI" id="CHEBI:57692"/>
    </cofactor>
</comment>
<dbReference type="Gene3D" id="3.90.700.10">
    <property type="entry name" value="Succinate dehydrogenase/fumarate reductase flavoprotein, catalytic domain"/>
    <property type="match status" value="1"/>
</dbReference>
<keyword evidence="8 13" id="KW-0274">FAD</keyword>
<evidence type="ECO:0000256" key="2">
    <source>
        <dbReference type="ARBA" id="ARBA00004950"/>
    </source>
</evidence>
<proteinExistence type="inferred from homology"/>
<evidence type="ECO:0000256" key="11">
    <source>
        <dbReference type="ARBA" id="ARBA00048305"/>
    </source>
</evidence>
<dbReference type="InterPro" id="IPR037099">
    <property type="entry name" value="Fum_R/Succ_DH_flav-like_C_sf"/>
</dbReference>
<evidence type="ECO:0000313" key="17">
    <source>
        <dbReference type="Proteomes" id="UP001596097"/>
    </source>
</evidence>
<evidence type="ECO:0000256" key="10">
    <source>
        <dbReference type="ARBA" id="ARBA00029426"/>
    </source>
</evidence>
<comment type="subcellular location">
    <subcellularLocation>
        <location evidence="13">Cytoplasm</location>
    </subcellularLocation>
</comment>
<evidence type="ECO:0000256" key="9">
    <source>
        <dbReference type="ARBA" id="ARBA00023002"/>
    </source>
</evidence>
<dbReference type="Pfam" id="PF02910">
    <property type="entry name" value="Succ_DH_flav_C"/>
    <property type="match status" value="1"/>
</dbReference>
<keyword evidence="17" id="KW-1185">Reference proteome</keyword>
<evidence type="ECO:0000256" key="4">
    <source>
        <dbReference type="ARBA" id="ARBA00012173"/>
    </source>
</evidence>
<comment type="similarity">
    <text evidence="3 13">Belongs to the FAD-dependent oxidoreductase 2 family. NadB subfamily.</text>
</comment>
<accession>A0ABW1QIN4</accession>
<comment type="pathway">
    <text evidence="2 13">Cofactor biosynthesis; NAD(+) biosynthesis; iminoaspartate from L-aspartate (oxidase route): step 1/1.</text>
</comment>
<protein>
    <recommendedName>
        <fullName evidence="5 12">L-aspartate oxidase</fullName>
        <ecNumber evidence="4 12">1.4.3.16</ecNumber>
    </recommendedName>
</protein>
<dbReference type="EC" id="1.4.3.16" evidence="4 12"/>
<evidence type="ECO:0000259" key="14">
    <source>
        <dbReference type="Pfam" id="PF00890"/>
    </source>
</evidence>
<dbReference type="NCBIfam" id="TIGR00551">
    <property type="entry name" value="nadB"/>
    <property type="match status" value="1"/>
</dbReference>
<evidence type="ECO:0000259" key="15">
    <source>
        <dbReference type="Pfam" id="PF02910"/>
    </source>
</evidence>
<feature type="domain" description="FAD-dependent oxidoreductase 2 FAD-binding" evidence="14">
    <location>
        <begin position="8"/>
        <end position="381"/>
    </location>
</feature>
<evidence type="ECO:0000256" key="6">
    <source>
        <dbReference type="ARBA" id="ARBA00022630"/>
    </source>
</evidence>
<dbReference type="InterPro" id="IPR003953">
    <property type="entry name" value="FAD-dep_OxRdtase_2_FAD-bd"/>
</dbReference>
<dbReference type="PRINTS" id="PR00368">
    <property type="entry name" value="FADPNR"/>
</dbReference>
<sequence>MSAVRRRVVVVGSGIAGMTVAVEASATHDVVLVTKGVLGEATTRYAQGGIAVVLDAAARPGVEDSVAAHVTDTVTAGAGLVDRSVAETVCGDGPDAVSALMRWGTRFDRVDGRLALGLEAAHSAPRILHADGDATGAEIVRALAAKVRSGAVVVRERTLVTELVVRDGAVAGVVCVGVPSGRPQTIDADAVVLATGGAGQLYSHTTNPSVATGDGLALALRGGAHVADLEMYQFHPTRLAVPGGGLISEAVRGEGAVLRDATGRRFMVDVHPDAELAPRDVVAREIARVMLEQGGTPVHLDATALGADFLARRFPGLDTRCRAHGLRWDREPIPVTPAAHYFMGGIRTDLSGRTSVPGLYAVGEAACTGLHGANRLASNSLLEGAVTALRCVPALASAAPAVFEGEPTPYAPRGATGQAQPVDRAELQETMWLAAGLVRDGATLSAAADTLAGWSAPADGTAASYEDANLLEIAGLVVAAALARTESRGAHFRRDFPQRDPGFDRHLSWVRKGDHAC</sequence>
<dbReference type="PANTHER" id="PTHR42716">
    <property type="entry name" value="L-ASPARTATE OXIDASE"/>
    <property type="match status" value="1"/>
</dbReference>
<evidence type="ECO:0000256" key="7">
    <source>
        <dbReference type="ARBA" id="ARBA00022642"/>
    </source>
</evidence>
<dbReference type="GO" id="GO:0008734">
    <property type="term" value="F:L-aspartate oxidase activity"/>
    <property type="evidence" value="ECO:0007669"/>
    <property type="project" value="UniProtKB-EC"/>
</dbReference>
<dbReference type="InterPro" id="IPR015939">
    <property type="entry name" value="Fum_Rdtase/Succ_DH_flav-like_C"/>
</dbReference>
<dbReference type="EMBL" id="JBHSQL010000004">
    <property type="protein sequence ID" value="MFC6149138.1"/>
    <property type="molecule type" value="Genomic_DNA"/>
</dbReference>
<comment type="function">
    <text evidence="10">Catalyzes the oxidation of L-aspartate to iminoaspartate, the first step in the de novo biosynthesis of NAD(+).</text>
</comment>
<evidence type="ECO:0000256" key="8">
    <source>
        <dbReference type="ARBA" id="ARBA00022827"/>
    </source>
</evidence>
<name>A0ABW1QIN4_9ACTN</name>
<keyword evidence="9 13" id="KW-0560">Oxidoreductase</keyword>
<comment type="caution">
    <text evidence="16">The sequence shown here is derived from an EMBL/GenBank/DDBJ whole genome shotgun (WGS) entry which is preliminary data.</text>
</comment>
<evidence type="ECO:0000256" key="12">
    <source>
        <dbReference type="NCBIfam" id="TIGR00551"/>
    </source>
</evidence>
<dbReference type="Pfam" id="PF00890">
    <property type="entry name" value="FAD_binding_2"/>
    <property type="match status" value="1"/>
</dbReference>
<dbReference type="InterPro" id="IPR027477">
    <property type="entry name" value="Succ_DH/fumarate_Rdtase_cat_sf"/>
</dbReference>
<dbReference type="InterPro" id="IPR005288">
    <property type="entry name" value="NadB"/>
</dbReference>
<organism evidence="16 17">
    <name type="scientific">Mumia xiangluensis</name>
    <dbReference type="NCBI Taxonomy" id="1678900"/>
    <lineage>
        <taxon>Bacteria</taxon>
        <taxon>Bacillati</taxon>
        <taxon>Actinomycetota</taxon>
        <taxon>Actinomycetes</taxon>
        <taxon>Propionibacteriales</taxon>
        <taxon>Nocardioidaceae</taxon>
        <taxon>Mumia</taxon>
    </lineage>
</organism>
<dbReference type="PANTHER" id="PTHR42716:SF2">
    <property type="entry name" value="L-ASPARTATE OXIDASE, CHLOROPLASTIC"/>
    <property type="match status" value="1"/>
</dbReference>
<dbReference type="SUPFAM" id="SSF46977">
    <property type="entry name" value="Succinate dehydrogenase/fumarate reductase flavoprotein C-terminal domain"/>
    <property type="match status" value="1"/>
</dbReference>
<evidence type="ECO:0000256" key="3">
    <source>
        <dbReference type="ARBA" id="ARBA00008562"/>
    </source>
</evidence>
<dbReference type="Gene3D" id="3.50.50.60">
    <property type="entry name" value="FAD/NAD(P)-binding domain"/>
    <property type="match status" value="1"/>
</dbReference>
<dbReference type="Proteomes" id="UP001596097">
    <property type="component" value="Unassembled WGS sequence"/>
</dbReference>
<feature type="domain" description="Fumarate reductase/succinate dehydrogenase flavoprotein-like C-terminal" evidence="15">
    <location>
        <begin position="466"/>
        <end position="507"/>
    </location>
</feature>
<dbReference type="SUPFAM" id="SSF56425">
    <property type="entry name" value="Succinate dehydrogenase/fumarate reductase flavoprotein, catalytic domain"/>
    <property type="match status" value="1"/>
</dbReference>
<gene>
    <name evidence="16" type="primary">nadB</name>
    <name evidence="16" type="ORF">ACFPYK_06995</name>
</gene>
<evidence type="ECO:0000256" key="5">
    <source>
        <dbReference type="ARBA" id="ARBA00021901"/>
    </source>
</evidence>
<dbReference type="SUPFAM" id="SSF51905">
    <property type="entry name" value="FAD/NAD(P)-binding domain"/>
    <property type="match status" value="1"/>
</dbReference>
<keyword evidence="7 13" id="KW-0662">Pyridine nucleotide biosynthesis</keyword>
<dbReference type="InterPro" id="IPR036188">
    <property type="entry name" value="FAD/NAD-bd_sf"/>
</dbReference>
<dbReference type="RefSeq" id="WP_228553036.1">
    <property type="nucleotide sequence ID" value="NZ_JBHSQL010000004.1"/>
</dbReference>
<dbReference type="Gene3D" id="1.20.58.100">
    <property type="entry name" value="Fumarate reductase/succinate dehydrogenase flavoprotein-like, C-terminal domain"/>
    <property type="match status" value="1"/>
</dbReference>
<keyword evidence="6 13" id="KW-0285">Flavoprotein</keyword>
<comment type="catalytic activity">
    <reaction evidence="11">
        <text>L-aspartate + O2 = iminosuccinate + H2O2</text>
        <dbReference type="Rhea" id="RHEA:25876"/>
        <dbReference type="ChEBI" id="CHEBI:15379"/>
        <dbReference type="ChEBI" id="CHEBI:16240"/>
        <dbReference type="ChEBI" id="CHEBI:29991"/>
        <dbReference type="ChEBI" id="CHEBI:77875"/>
        <dbReference type="EC" id="1.4.3.16"/>
    </reaction>
    <physiologicalReaction direction="left-to-right" evidence="11">
        <dbReference type="Rhea" id="RHEA:25877"/>
    </physiologicalReaction>
</comment>
<reference evidence="17" key="1">
    <citation type="journal article" date="2019" name="Int. J. Syst. Evol. Microbiol.">
        <title>The Global Catalogue of Microorganisms (GCM) 10K type strain sequencing project: providing services to taxonomists for standard genome sequencing and annotation.</title>
        <authorList>
            <consortium name="The Broad Institute Genomics Platform"/>
            <consortium name="The Broad Institute Genome Sequencing Center for Infectious Disease"/>
            <person name="Wu L."/>
            <person name="Ma J."/>
        </authorList>
    </citation>
    <scope>NUCLEOTIDE SEQUENCE [LARGE SCALE GENOMIC DNA]</scope>
    <source>
        <strain evidence="17">CGMCC 4.7198</strain>
    </source>
</reference>